<dbReference type="PANTHER" id="PTHR46623:SF6">
    <property type="entry name" value="ALPHA_BETA-HYDROLASES SUPERFAMILY PROTEIN"/>
    <property type="match status" value="1"/>
</dbReference>
<organism evidence="2 3">
    <name type="scientific">Rhodococcus opacus</name>
    <name type="common">Nocardia opaca</name>
    <dbReference type="NCBI Taxonomy" id="37919"/>
    <lineage>
        <taxon>Bacteria</taxon>
        <taxon>Bacillati</taxon>
        <taxon>Actinomycetota</taxon>
        <taxon>Actinomycetes</taxon>
        <taxon>Mycobacteriales</taxon>
        <taxon>Nocardiaceae</taxon>
        <taxon>Rhodococcus</taxon>
    </lineage>
</organism>
<dbReference type="SUPFAM" id="SSF53474">
    <property type="entry name" value="alpha/beta-Hydrolases"/>
    <property type="match status" value="1"/>
</dbReference>
<dbReference type="Gene3D" id="3.10.450.50">
    <property type="match status" value="1"/>
</dbReference>
<feature type="domain" description="Dienelactone hydrolase" evidence="1">
    <location>
        <begin position="15"/>
        <end position="228"/>
    </location>
</feature>
<gene>
    <name evidence="2" type="ORF">C5613_15980</name>
</gene>
<dbReference type="Proteomes" id="UP000239290">
    <property type="component" value="Unassembled WGS sequence"/>
</dbReference>
<dbReference type="InterPro" id="IPR002925">
    <property type="entry name" value="Dienelactn_hydro"/>
</dbReference>
<accession>A0A2S8JA67</accession>
<dbReference type="InterPro" id="IPR051049">
    <property type="entry name" value="Dienelactone_hydrolase-like"/>
</dbReference>
<dbReference type="PANTHER" id="PTHR46623">
    <property type="entry name" value="CARBOXYMETHYLENEBUTENOLIDASE-RELATED"/>
    <property type="match status" value="1"/>
</dbReference>
<dbReference type="InterPro" id="IPR029058">
    <property type="entry name" value="AB_hydrolase_fold"/>
</dbReference>
<comment type="caution">
    <text evidence="2">The sequence shown here is derived from an EMBL/GenBank/DDBJ whole genome shotgun (WGS) entry which is preliminary data.</text>
</comment>
<name>A0A2S8JA67_RHOOP</name>
<dbReference type="RefSeq" id="WP_105415698.1">
    <property type="nucleotide sequence ID" value="NZ_PUIO01000017.1"/>
</dbReference>
<protein>
    <submittedName>
        <fullName evidence="2">Carboxymethylenebutenolidase</fullName>
    </submittedName>
</protein>
<dbReference type="EMBL" id="PUIO01000017">
    <property type="protein sequence ID" value="PQP23853.1"/>
    <property type="molecule type" value="Genomic_DNA"/>
</dbReference>
<dbReference type="Pfam" id="PF01738">
    <property type="entry name" value="DLH"/>
    <property type="match status" value="1"/>
</dbReference>
<dbReference type="SUPFAM" id="SSF54427">
    <property type="entry name" value="NTF2-like"/>
    <property type="match status" value="1"/>
</dbReference>
<sequence length="412" mass="45418">MGKYIEISKSSGESFAAYLAEPAQGSGPGLVLLQEIFGINDYMRDMADRYAEEGYVVLVPDLFWRSGARQELGYDQAGFTRGLELRDELDEDLAVADIGDTVAALRGLTNHVGGVGLVGYCLGGLLAYLSAVRLDVDCAISYYGVGVHDYLGEASQLTVPIVFHLAELDSYCPVDARNSIRKAFDGNDRVRIYDYPGVDHAFATHGRDVFEPLSAGLAYSRTLEVLHATIGPRYDLSALWDRHIFYEFEARDVPATMATMVDEPYVNHIPTLTGGVGRKDLSRFYAHHFVHNNPDDTKTVPISRTVGADRIVEEQLFCFTHDREIDWMLPGVAPTGRYVEIPLVAVVTLRGDKLYNEHIYWDQAGVLVQIGLLDPDGLPVAGIAQGKKLLDKTLPSNELMPSWASSEGKPID</sequence>
<reference evidence="3" key="1">
    <citation type="submission" date="2018-02" db="EMBL/GenBank/DDBJ databases">
        <title>Draft genome sequencing of Rhodococcus opacus KU647198.</title>
        <authorList>
            <person name="Zheng B.-X."/>
        </authorList>
    </citation>
    <scope>NUCLEOTIDE SEQUENCE [LARGE SCALE GENOMIC DNA]</scope>
    <source>
        <strain evidence="3">04-OD7</strain>
    </source>
</reference>
<dbReference type="Gene3D" id="3.40.50.1820">
    <property type="entry name" value="alpha/beta hydrolase"/>
    <property type="match status" value="1"/>
</dbReference>
<evidence type="ECO:0000313" key="2">
    <source>
        <dbReference type="EMBL" id="PQP23853.1"/>
    </source>
</evidence>
<evidence type="ECO:0000259" key="1">
    <source>
        <dbReference type="Pfam" id="PF01738"/>
    </source>
</evidence>
<evidence type="ECO:0000313" key="3">
    <source>
        <dbReference type="Proteomes" id="UP000239290"/>
    </source>
</evidence>
<dbReference type="AlphaFoldDB" id="A0A2S8JA67"/>
<proteinExistence type="predicted"/>
<dbReference type="GO" id="GO:0016787">
    <property type="term" value="F:hydrolase activity"/>
    <property type="evidence" value="ECO:0007669"/>
    <property type="project" value="InterPro"/>
</dbReference>
<dbReference type="InterPro" id="IPR032710">
    <property type="entry name" value="NTF2-like_dom_sf"/>
</dbReference>